<dbReference type="CDD" id="cd00158">
    <property type="entry name" value="RHOD"/>
    <property type="match status" value="1"/>
</dbReference>
<gene>
    <name evidence="7" type="ORF">MBSD_n0518</name>
</gene>
<dbReference type="EMBL" id="DF970155">
    <property type="protein sequence ID" value="GAP65229.1"/>
    <property type="molecule type" value="Genomic_DNA"/>
</dbReference>
<evidence type="ECO:0000256" key="5">
    <source>
        <dbReference type="ARBA" id="ARBA00023284"/>
    </source>
</evidence>
<evidence type="ECO:0000313" key="7">
    <source>
        <dbReference type="EMBL" id="GAP65229.1"/>
    </source>
</evidence>
<dbReference type="InterPro" id="IPR033658">
    <property type="entry name" value="GRX_PICOT-like"/>
</dbReference>
<dbReference type="InterPro" id="IPR035903">
    <property type="entry name" value="HesB-like_dom_sf"/>
</dbReference>
<dbReference type="CDD" id="cd03028">
    <property type="entry name" value="GRX_PICOT_like"/>
    <property type="match status" value="1"/>
</dbReference>
<keyword evidence="1" id="KW-0001">2Fe-2S</keyword>
<dbReference type="SMART" id="SM00450">
    <property type="entry name" value="RHOD"/>
    <property type="match status" value="1"/>
</dbReference>
<dbReference type="NCBIfam" id="TIGR00365">
    <property type="entry name" value="Grx4 family monothiol glutaredoxin"/>
    <property type="match status" value="1"/>
</dbReference>
<dbReference type="GO" id="GO:0051537">
    <property type="term" value="F:2 iron, 2 sulfur cluster binding"/>
    <property type="evidence" value="ECO:0007669"/>
    <property type="project" value="UniProtKB-KW"/>
</dbReference>
<protein>
    <submittedName>
        <fullName evidence="7">Monothiol glutaredoxin, Grx4 family</fullName>
    </submittedName>
</protein>
<keyword evidence="4" id="KW-0411">Iron-sulfur</keyword>
<sequence length="308" mass="32804">MSLDPAVRARIETVLKQHRVVLFMKGTRLQPQCGFSAAAANVLNEVLADYHTVNVLEDPEIREGIKAYGNWPTIPQLYVEGELVGGADIVRAMYASGELHALFGAAPPDRTPPEITITDAAAEAIRAGTADADGLALHLEIGPDHSAGFQLAPAGEHDIVVVANGIEVHFDPGSAQRARGIRIDWVETMQGAGLSLSFPGAGGVKPMDVAELQRRLNARSVTLVDVRPAPARAIAAFPAAGVRILEEEGYEALAALPKDTPLAFLCHHGNSSRSVAERFAAHGFTEVYNVEGGIDAWSARIDPSVPRY</sequence>
<dbReference type="OrthoDB" id="9804115at2"/>
<dbReference type="PROSITE" id="PS51354">
    <property type="entry name" value="GLUTAREDOXIN_2"/>
    <property type="match status" value="1"/>
</dbReference>
<dbReference type="PANTHER" id="PTHR10293:SF72">
    <property type="entry name" value="MONOTHIOL GLUTAREDOXIN-S14, CHLOROPLASTIC"/>
    <property type="match status" value="1"/>
</dbReference>
<organism evidence="7">
    <name type="scientific">Mizugakiibacter sediminis</name>
    <dbReference type="NCBI Taxonomy" id="1475481"/>
    <lineage>
        <taxon>Bacteria</taxon>
        <taxon>Pseudomonadati</taxon>
        <taxon>Pseudomonadota</taxon>
        <taxon>Gammaproteobacteria</taxon>
        <taxon>Lysobacterales</taxon>
        <taxon>Rhodanobacteraceae</taxon>
        <taxon>Mizugakiibacter</taxon>
    </lineage>
</organism>
<dbReference type="Pfam" id="PF00462">
    <property type="entry name" value="Glutaredoxin"/>
    <property type="match status" value="1"/>
</dbReference>
<proteinExistence type="predicted"/>
<evidence type="ECO:0000256" key="3">
    <source>
        <dbReference type="ARBA" id="ARBA00023004"/>
    </source>
</evidence>
<dbReference type="AlphaFoldDB" id="A0A0K8QK85"/>
<reference evidence="7" key="1">
    <citation type="submission" date="2015-08" db="EMBL/GenBank/DDBJ databases">
        <title>Complete DNA Sequence of Pseudomonas syringae pv. actinidiae, the Causal Agent of Kiwifruit Canker Disease.</title>
        <authorList>
            <person name="Rikkerink E.H.A."/>
            <person name="Fineran P.C."/>
        </authorList>
    </citation>
    <scope>NUCLEOTIDE SEQUENCE</scope>
    <source>
        <strain evidence="7">SkMP5</strain>
    </source>
</reference>
<dbReference type="InterPro" id="IPR001763">
    <property type="entry name" value="Rhodanese-like_dom"/>
</dbReference>
<dbReference type="PROSITE" id="PS50206">
    <property type="entry name" value="RHODANESE_3"/>
    <property type="match status" value="1"/>
</dbReference>
<dbReference type="Gene3D" id="3.40.250.10">
    <property type="entry name" value="Rhodanese-like domain"/>
    <property type="match status" value="1"/>
</dbReference>
<accession>A0A0K8QK85</accession>
<dbReference type="InterPro" id="IPR036873">
    <property type="entry name" value="Rhodanese-like_dom_sf"/>
</dbReference>
<keyword evidence="5" id="KW-0676">Redox-active center</keyword>
<dbReference type="SUPFAM" id="SSF52833">
    <property type="entry name" value="Thioredoxin-like"/>
    <property type="match status" value="1"/>
</dbReference>
<dbReference type="Proteomes" id="UP000253740">
    <property type="component" value="Unassembled WGS sequence"/>
</dbReference>
<dbReference type="PANTHER" id="PTHR10293">
    <property type="entry name" value="GLUTAREDOXIN FAMILY MEMBER"/>
    <property type="match status" value="1"/>
</dbReference>
<evidence type="ECO:0000256" key="1">
    <source>
        <dbReference type="ARBA" id="ARBA00022714"/>
    </source>
</evidence>
<dbReference type="InterPro" id="IPR004480">
    <property type="entry name" value="Monothiol_GRX-rel"/>
</dbReference>
<evidence type="ECO:0000259" key="6">
    <source>
        <dbReference type="PROSITE" id="PS50206"/>
    </source>
</evidence>
<name>A0A0K8QK85_9GAMM</name>
<dbReference type="Gene3D" id="2.60.300.12">
    <property type="entry name" value="HesB-like domain"/>
    <property type="match status" value="1"/>
</dbReference>
<keyword evidence="3" id="KW-0408">Iron</keyword>
<evidence type="ECO:0000313" key="8">
    <source>
        <dbReference type="Proteomes" id="UP000253740"/>
    </source>
</evidence>
<feature type="domain" description="Rhodanese" evidence="6">
    <location>
        <begin position="217"/>
        <end position="306"/>
    </location>
</feature>
<dbReference type="InterPro" id="IPR002109">
    <property type="entry name" value="Glutaredoxin"/>
</dbReference>
<dbReference type="Pfam" id="PF00581">
    <property type="entry name" value="Rhodanese"/>
    <property type="match status" value="1"/>
</dbReference>
<dbReference type="Gene3D" id="3.40.30.10">
    <property type="entry name" value="Glutaredoxin"/>
    <property type="match status" value="1"/>
</dbReference>
<dbReference type="SUPFAM" id="SSF52821">
    <property type="entry name" value="Rhodanese/Cell cycle control phosphatase"/>
    <property type="match status" value="1"/>
</dbReference>
<keyword evidence="2" id="KW-0479">Metal-binding</keyword>
<evidence type="ECO:0000256" key="2">
    <source>
        <dbReference type="ARBA" id="ARBA00022723"/>
    </source>
</evidence>
<dbReference type="STRING" id="1475481.GCA_000953855_00527"/>
<dbReference type="InterPro" id="IPR036249">
    <property type="entry name" value="Thioredoxin-like_sf"/>
</dbReference>
<evidence type="ECO:0000256" key="4">
    <source>
        <dbReference type="ARBA" id="ARBA00023014"/>
    </source>
</evidence>
<keyword evidence="8" id="KW-1185">Reference proteome</keyword>
<dbReference type="GO" id="GO:0046872">
    <property type="term" value="F:metal ion binding"/>
    <property type="evidence" value="ECO:0007669"/>
    <property type="project" value="UniProtKB-KW"/>
</dbReference>
<dbReference type="SUPFAM" id="SSF89360">
    <property type="entry name" value="HesB-like domain"/>
    <property type="match status" value="1"/>
</dbReference>
<dbReference type="RefSeq" id="WP_062534818.1">
    <property type="nucleotide sequence ID" value="NZ_DF970155.1"/>
</dbReference>